<dbReference type="AlphaFoldDB" id="A0A1V6PIT7"/>
<organism evidence="1 2">
    <name type="scientific">Penicillium decumbens</name>
    <dbReference type="NCBI Taxonomy" id="69771"/>
    <lineage>
        <taxon>Eukaryota</taxon>
        <taxon>Fungi</taxon>
        <taxon>Dikarya</taxon>
        <taxon>Ascomycota</taxon>
        <taxon>Pezizomycotina</taxon>
        <taxon>Eurotiomycetes</taxon>
        <taxon>Eurotiomycetidae</taxon>
        <taxon>Eurotiales</taxon>
        <taxon>Aspergillaceae</taxon>
        <taxon>Penicillium</taxon>
    </lineage>
</organism>
<dbReference type="OrthoDB" id="4676at2759"/>
<dbReference type="GO" id="GO:0003824">
    <property type="term" value="F:catalytic activity"/>
    <property type="evidence" value="ECO:0007669"/>
    <property type="project" value="InterPro"/>
</dbReference>
<protein>
    <recommendedName>
        <fullName evidence="3">HhH-GPD domain-containing protein</fullName>
    </recommendedName>
</protein>
<comment type="caution">
    <text evidence="1">The sequence shown here is derived from an EMBL/GenBank/DDBJ whole genome shotgun (WGS) entry which is preliminary data.</text>
</comment>
<dbReference type="GO" id="GO:0006281">
    <property type="term" value="P:DNA repair"/>
    <property type="evidence" value="ECO:0007669"/>
    <property type="project" value="InterPro"/>
</dbReference>
<gene>
    <name evidence="1" type="ORF">PENDEC_c004G05977</name>
</gene>
<dbReference type="Proteomes" id="UP000191522">
    <property type="component" value="Unassembled WGS sequence"/>
</dbReference>
<dbReference type="SUPFAM" id="SSF48150">
    <property type="entry name" value="DNA-glycosylase"/>
    <property type="match status" value="1"/>
</dbReference>
<evidence type="ECO:0008006" key="3">
    <source>
        <dbReference type="Google" id="ProtNLM"/>
    </source>
</evidence>
<dbReference type="EMBL" id="MDYL01000004">
    <property type="protein sequence ID" value="OQD76426.1"/>
    <property type="molecule type" value="Genomic_DNA"/>
</dbReference>
<accession>A0A1V6PIT7</accession>
<dbReference type="OMA" id="EVQDVWT"/>
<reference evidence="2" key="1">
    <citation type="journal article" date="2017" name="Nat. Microbiol.">
        <title>Global analysis of biosynthetic gene clusters reveals vast potential of secondary metabolite production in Penicillium species.</title>
        <authorList>
            <person name="Nielsen J.C."/>
            <person name="Grijseels S."/>
            <person name="Prigent S."/>
            <person name="Ji B."/>
            <person name="Dainat J."/>
            <person name="Nielsen K.F."/>
            <person name="Frisvad J.C."/>
            <person name="Workman M."/>
            <person name="Nielsen J."/>
        </authorList>
    </citation>
    <scope>NUCLEOTIDE SEQUENCE [LARGE SCALE GENOMIC DNA]</scope>
    <source>
        <strain evidence="2">IBT 11843</strain>
    </source>
</reference>
<evidence type="ECO:0000313" key="1">
    <source>
        <dbReference type="EMBL" id="OQD76426.1"/>
    </source>
</evidence>
<name>A0A1V6PIT7_PENDC</name>
<sequence>MPKSQLDEMSLRVQKVLNEFGTPPLAGTPLAKEGPLSPTPETVLAMIMDAMIKSRPISHELAQQTVRHLIEGGYHDINKLYNSTWEERTDVLREGGYNRYREQGATNLGALAEFVQENYDGDLNNLLEEAQGQRSKVMTLMKEIKGVGDLAGEIFLDNVQSVWPSMAPFIDSRSLKTAKEIGIGTDVEAIYEALNRDPVQMSWFANGLSNVRLEHREQAIESV</sequence>
<proteinExistence type="predicted"/>
<dbReference type="InterPro" id="IPR011257">
    <property type="entry name" value="DNA_glycosylase"/>
</dbReference>
<evidence type="ECO:0000313" key="2">
    <source>
        <dbReference type="Proteomes" id="UP000191522"/>
    </source>
</evidence>
<keyword evidence="2" id="KW-1185">Reference proteome</keyword>